<dbReference type="SMART" id="SM01100">
    <property type="entry name" value="CRAL_TRIO_N"/>
    <property type="match status" value="1"/>
</dbReference>
<dbReference type="Gene3D" id="3.40.525.10">
    <property type="entry name" value="CRAL-TRIO lipid binding domain"/>
    <property type="match status" value="1"/>
</dbReference>
<reference evidence="1" key="1">
    <citation type="submission" date="2022-08" db="UniProtKB">
        <authorList>
            <consortium name="EnsemblMetazoa"/>
        </authorList>
    </citation>
    <scope>IDENTIFICATION</scope>
    <source>
        <strain evidence="1">Israel</strain>
    </source>
</reference>
<dbReference type="GO" id="GO:0016020">
    <property type="term" value="C:membrane"/>
    <property type="evidence" value="ECO:0007669"/>
    <property type="project" value="TreeGrafter"/>
</dbReference>
<dbReference type="CDD" id="cd00170">
    <property type="entry name" value="SEC14"/>
    <property type="match status" value="1"/>
</dbReference>
<dbReference type="InterPro" id="IPR001251">
    <property type="entry name" value="CRAL-TRIO_dom"/>
</dbReference>
<evidence type="ECO:0000313" key="2">
    <source>
        <dbReference type="Proteomes" id="UP000092462"/>
    </source>
</evidence>
<dbReference type="PANTHER" id="PTHR10174">
    <property type="entry name" value="ALPHA-TOCOPHEROL TRANSFER PROTEIN-RELATED"/>
    <property type="match status" value="1"/>
</dbReference>
<dbReference type="SUPFAM" id="SSF46938">
    <property type="entry name" value="CRAL/TRIO N-terminal domain"/>
    <property type="match status" value="1"/>
</dbReference>
<dbReference type="OrthoDB" id="6682367at2759"/>
<keyword evidence="2" id="KW-1185">Reference proteome</keyword>
<dbReference type="EnsemblMetazoa" id="PPAI000155-RA">
    <property type="protein sequence ID" value="PPAI000155-PA"/>
    <property type="gene ID" value="PPAI000155"/>
</dbReference>
<dbReference type="InterPro" id="IPR036273">
    <property type="entry name" value="CRAL/TRIO_N_dom_sf"/>
</dbReference>
<dbReference type="Pfam" id="PF00650">
    <property type="entry name" value="CRAL_TRIO"/>
    <property type="match status" value="1"/>
</dbReference>
<dbReference type="SUPFAM" id="SSF52087">
    <property type="entry name" value="CRAL/TRIO domain"/>
    <property type="match status" value="1"/>
</dbReference>
<organism evidence="1 2">
    <name type="scientific">Phlebotomus papatasi</name>
    <name type="common">Sandfly</name>
    <dbReference type="NCBI Taxonomy" id="29031"/>
    <lineage>
        <taxon>Eukaryota</taxon>
        <taxon>Metazoa</taxon>
        <taxon>Ecdysozoa</taxon>
        <taxon>Arthropoda</taxon>
        <taxon>Hexapoda</taxon>
        <taxon>Insecta</taxon>
        <taxon>Pterygota</taxon>
        <taxon>Neoptera</taxon>
        <taxon>Endopterygota</taxon>
        <taxon>Diptera</taxon>
        <taxon>Nematocera</taxon>
        <taxon>Psychodoidea</taxon>
        <taxon>Psychodidae</taxon>
        <taxon>Phlebotomus</taxon>
        <taxon>Phlebotomus</taxon>
    </lineage>
</organism>
<protein>
    <submittedName>
        <fullName evidence="1">Uncharacterized protein</fullName>
    </submittedName>
</protein>
<evidence type="ECO:0000313" key="1">
    <source>
        <dbReference type="EnsemblMetazoa" id="PPAI000155-PA"/>
    </source>
</evidence>
<dbReference type="AlphaFoldDB" id="A0A1B0GLZ3"/>
<dbReference type="PANTHER" id="PTHR10174:SF216">
    <property type="entry name" value="CRAL-TRIO DOMAIN-CONTAINING PROTEIN-RELATED"/>
    <property type="match status" value="1"/>
</dbReference>
<sequence>MPNIRPLSEPLALKAQKELNEVPERIDEDLAALRTWIAKQPHLRSRTDDQFLVAFLRGCKYSIERAKEKIDLYYSVRTSFKEIMTDRDPMSEKNLELIRLGVGLPLPNTITPDGCRVILIRPGVYDADKYHILDVMRISLMANDIHLMEDDNMMVAGQMGILDLSNVTMAHFLQFSPTFTKKMTVMNQEAMPLRLKGFHYINTPAGFETVYNMFRRFLNEKNRNRLYVHGDNLESLYQHIPQRLLPKEYGGEAGPIKDMIVQWEKKFMDYRDYFLEEAKYGTDEKKRPGRPKTEETIFGIDGSFRKLNVD</sequence>
<dbReference type="Proteomes" id="UP000092462">
    <property type="component" value="Unassembled WGS sequence"/>
</dbReference>
<dbReference type="VEuPathDB" id="VectorBase:PPAI000155"/>
<proteinExistence type="predicted"/>
<accession>A0A1B0GLZ3</accession>
<dbReference type="GO" id="GO:1902936">
    <property type="term" value="F:phosphatidylinositol bisphosphate binding"/>
    <property type="evidence" value="ECO:0007669"/>
    <property type="project" value="TreeGrafter"/>
</dbReference>
<dbReference type="RefSeq" id="XP_055703508.1">
    <property type="nucleotide sequence ID" value="XM_055847533.1"/>
</dbReference>
<dbReference type="SMART" id="SM00516">
    <property type="entry name" value="SEC14"/>
    <property type="match status" value="1"/>
</dbReference>
<dbReference type="Gene3D" id="1.20.5.1200">
    <property type="entry name" value="Alpha-tocopherol transfer"/>
    <property type="match status" value="1"/>
</dbReference>
<dbReference type="EMBL" id="AJVK01009188">
    <property type="status" value="NOT_ANNOTATED_CDS"/>
    <property type="molecule type" value="Genomic_DNA"/>
</dbReference>
<dbReference type="PROSITE" id="PS50191">
    <property type="entry name" value="CRAL_TRIO"/>
    <property type="match status" value="1"/>
</dbReference>
<dbReference type="InterPro" id="IPR036865">
    <property type="entry name" value="CRAL-TRIO_dom_sf"/>
</dbReference>
<dbReference type="PRINTS" id="PR00180">
    <property type="entry name" value="CRETINALDHBP"/>
</dbReference>
<name>A0A1B0GLZ3_PHLPP</name>
<dbReference type="Gene3D" id="1.10.8.20">
    <property type="entry name" value="N-terminal domain of phosphatidylinositol transfer protein sec14p"/>
    <property type="match status" value="1"/>
</dbReference>
<dbReference type="KEGG" id="ppap:129802005"/>
<dbReference type="InterPro" id="IPR011074">
    <property type="entry name" value="CRAL/TRIO_N_dom"/>
</dbReference>
<dbReference type="GeneID" id="129802005"/>
<dbReference type="VEuPathDB" id="VectorBase:PPAPM1_008630"/>